<feature type="transmembrane region" description="Helical" evidence="1">
    <location>
        <begin position="12"/>
        <end position="31"/>
    </location>
</feature>
<accession>A0A1H0NAS5</accession>
<organism evidence="2 3">
    <name type="scientific">Pedococcus dokdonensis</name>
    <dbReference type="NCBI Taxonomy" id="443156"/>
    <lineage>
        <taxon>Bacteria</taxon>
        <taxon>Bacillati</taxon>
        <taxon>Actinomycetota</taxon>
        <taxon>Actinomycetes</taxon>
        <taxon>Micrococcales</taxon>
        <taxon>Intrasporangiaceae</taxon>
        <taxon>Pedococcus</taxon>
    </lineage>
</organism>
<evidence type="ECO:0000313" key="3">
    <source>
        <dbReference type="Proteomes" id="UP000199077"/>
    </source>
</evidence>
<reference evidence="3" key="1">
    <citation type="submission" date="2016-10" db="EMBL/GenBank/DDBJ databases">
        <authorList>
            <person name="Varghese N."/>
            <person name="Submissions S."/>
        </authorList>
    </citation>
    <scope>NUCLEOTIDE SEQUENCE [LARGE SCALE GENOMIC DNA]</scope>
    <source>
        <strain evidence="3">DSM 22329</strain>
    </source>
</reference>
<sequence>MRRRTLDALLTTGGLIVAAVLLVIGGLMTWASSFVGDEVHSQLAAQHINFPAKGSEQLNDPKVKPYLEQYAGQQLTTGAQAKAYADHYIKVHLDEATGGKTYSELSTAARANPDDPKAQAMVDLAFKGETLRGLLLNAYAFGTMGTIALYAAWASFVGAAAMLFLSVLGFRHLRHVPAEQEVGSGQRHTTPKPAIA</sequence>
<dbReference type="Proteomes" id="UP000199077">
    <property type="component" value="Chromosome I"/>
</dbReference>
<dbReference type="RefSeq" id="WP_091782012.1">
    <property type="nucleotide sequence ID" value="NZ_LT629711.1"/>
</dbReference>
<keyword evidence="1" id="KW-0472">Membrane</keyword>
<protein>
    <submittedName>
        <fullName evidence="2">Uncharacterized protein</fullName>
    </submittedName>
</protein>
<keyword evidence="1" id="KW-0812">Transmembrane</keyword>
<feature type="transmembrane region" description="Helical" evidence="1">
    <location>
        <begin position="147"/>
        <end position="170"/>
    </location>
</feature>
<keyword evidence="3" id="KW-1185">Reference proteome</keyword>
<name>A0A1H0NAS5_9MICO</name>
<dbReference type="OrthoDB" id="3378428at2"/>
<dbReference type="AlphaFoldDB" id="A0A1H0NAS5"/>
<dbReference type="EMBL" id="LT629711">
    <property type="protein sequence ID" value="SDO89819.1"/>
    <property type="molecule type" value="Genomic_DNA"/>
</dbReference>
<evidence type="ECO:0000313" key="2">
    <source>
        <dbReference type="EMBL" id="SDO89819.1"/>
    </source>
</evidence>
<evidence type="ECO:0000256" key="1">
    <source>
        <dbReference type="SAM" id="Phobius"/>
    </source>
</evidence>
<gene>
    <name evidence="2" type="ORF">SAMN04489867_0891</name>
</gene>
<proteinExistence type="predicted"/>
<keyword evidence="1" id="KW-1133">Transmembrane helix</keyword>